<dbReference type="InterPro" id="IPR011862">
    <property type="entry name" value="Phos-bd"/>
</dbReference>
<proteinExistence type="inferred from homology"/>
<comment type="similarity">
    <text evidence="1 4">Belongs to the PstS family.</text>
</comment>
<keyword evidence="8" id="KW-1185">Reference proteome</keyword>
<evidence type="ECO:0000313" key="8">
    <source>
        <dbReference type="Proteomes" id="UP001204953"/>
    </source>
</evidence>
<name>A0AAE3KMY5_9CYAN</name>
<keyword evidence="4" id="KW-0592">Phosphate transport</keyword>
<dbReference type="FunFam" id="3.40.190.10:FF:000055">
    <property type="entry name" value="Phosphate ABC transporter, phosphate-binding protein"/>
    <property type="match status" value="1"/>
</dbReference>
<gene>
    <name evidence="7" type="ORF">NJ959_12470</name>
</gene>
<keyword evidence="2 4" id="KW-0813">Transport</keyword>
<reference evidence="7" key="1">
    <citation type="submission" date="2022-06" db="EMBL/GenBank/DDBJ databases">
        <title>New cyanobacteria of genus Symplocastrum in benthos of Lake Baikal.</title>
        <authorList>
            <person name="Sorokovikova E."/>
            <person name="Tikhonova I."/>
            <person name="Krasnopeev A."/>
            <person name="Evseev P."/>
            <person name="Gladkikh A."/>
            <person name="Belykh O."/>
        </authorList>
    </citation>
    <scope>NUCLEOTIDE SEQUENCE</scope>
    <source>
        <strain evidence="7">BBK-W-15</strain>
    </source>
</reference>
<dbReference type="PANTHER" id="PTHR30570:SF1">
    <property type="entry name" value="PHOSPHATE-BINDING PROTEIN PSTS"/>
    <property type="match status" value="1"/>
</dbReference>
<feature type="region of interest" description="Disordered" evidence="5">
    <location>
        <begin position="29"/>
        <end position="52"/>
    </location>
</feature>
<feature type="signal peptide" evidence="4">
    <location>
        <begin position="1"/>
        <end position="25"/>
    </location>
</feature>
<accession>A0AAE3KMY5</accession>
<dbReference type="GO" id="GO:0042301">
    <property type="term" value="F:phosphate ion binding"/>
    <property type="evidence" value="ECO:0007669"/>
    <property type="project" value="UniProtKB-UniRule"/>
</dbReference>
<evidence type="ECO:0000256" key="1">
    <source>
        <dbReference type="ARBA" id="ARBA00008725"/>
    </source>
</evidence>
<dbReference type="PROSITE" id="PS51257">
    <property type="entry name" value="PROKAR_LIPOPROTEIN"/>
    <property type="match status" value="1"/>
</dbReference>
<feature type="chain" id="PRO_5041766835" description="Phosphate-binding protein" evidence="4">
    <location>
        <begin position="26"/>
        <end position="354"/>
    </location>
</feature>
<dbReference type="PANTHER" id="PTHR30570">
    <property type="entry name" value="PERIPLASMIC PHOSPHATE BINDING COMPONENT OF PHOSPHATE ABC TRANSPORTER"/>
    <property type="match status" value="1"/>
</dbReference>
<dbReference type="CDD" id="cd13654">
    <property type="entry name" value="PBP2_phosphate_like_2"/>
    <property type="match status" value="1"/>
</dbReference>
<evidence type="ECO:0000256" key="2">
    <source>
        <dbReference type="ARBA" id="ARBA00022448"/>
    </source>
</evidence>
<evidence type="ECO:0000313" key="7">
    <source>
        <dbReference type="EMBL" id="MCP2729271.1"/>
    </source>
</evidence>
<comment type="function">
    <text evidence="4">Involved in the system for phosphate transport across the cytoplasmic membrane.</text>
</comment>
<dbReference type="Pfam" id="PF12849">
    <property type="entry name" value="PBP_like_2"/>
    <property type="match status" value="1"/>
</dbReference>
<sequence length="354" mass="37944">MLSQKTRLISLVSLTALVLGLAACGGENKPSGDVGGSPGAEGSKPAAGGLSGEVKVDGSSTVFPIAEAMAEEFQKANSGVRVTVGSSGTGGGFKKFCGGETDISNASRPIKPEEVELCKKGKVEYIELPISFDGLSVVVNKENKIECLKVDELKKMWETSAQGKIKKWNQVNPKFPDQDLTLYGPGTDSGTYDFFTKAVTGEEGKSRGDYTASEDDNTLVKGVSSDKNGLGFFGFAYYENNKDKLNLVAIDGGKGCIKPSIETLNDGTYQPLSRPEFIYVKKEAASRPEVKAFVEFQINTANKKLISEVGYIPLPDELMTEVQKRFKEGKVGSIFEGKGSQVGVTLKDLLTKEK</sequence>
<dbReference type="AlphaFoldDB" id="A0AAE3KMY5"/>
<dbReference type="InterPro" id="IPR024370">
    <property type="entry name" value="PBP_domain"/>
</dbReference>
<dbReference type="Proteomes" id="UP001204953">
    <property type="component" value="Unassembled WGS sequence"/>
</dbReference>
<organism evidence="7 8">
    <name type="scientific">Limnofasciculus baicalensis BBK-W-15</name>
    <dbReference type="NCBI Taxonomy" id="2699891"/>
    <lineage>
        <taxon>Bacteria</taxon>
        <taxon>Bacillati</taxon>
        <taxon>Cyanobacteriota</taxon>
        <taxon>Cyanophyceae</taxon>
        <taxon>Coleofasciculales</taxon>
        <taxon>Coleofasciculaceae</taxon>
        <taxon>Limnofasciculus</taxon>
        <taxon>Limnofasciculus baicalensis</taxon>
    </lineage>
</organism>
<keyword evidence="3 4" id="KW-0732">Signal</keyword>
<evidence type="ECO:0000256" key="3">
    <source>
        <dbReference type="ARBA" id="ARBA00022729"/>
    </source>
</evidence>
<protein>
    <recommendedName>
        <fullName evidence="4">Phosphate-binding protein</fullName>
    </recommendedName>
</protein>
<dbReference type="EMBL" id="JAMZMM010000103">
    <property type="protein sequence ID" value="MCP2729271.1"/>
    <property type="molecule type" value="Genomic_DNA"/>
</dbReference>
<dbReference type="SUPFAM" id="SSF53850">
    <property type="entry name" value="Periplasmic binding protein-like II"/>
    <property type="match status" value="1"/>
</dbReference>
<dbReference type="InterPro" id="IPR050811">
    <property type="entry name" value="Phosphate_ABC_transporter"/>
</dbReference>
<evidence type="ECO:0000256" key="4">
    <source>
        <dbReference type="RuleBase" id="RU367119"/>
    </source>
</evidence>
<evidence type="ECO:0000256" key="5">
    <source>
        <dbReference type="SAM" id="MobiDB-lite"/>
    </source>
</evidence>
<dbReference type="Gene3D" id="3.40.190.10">
    <property type="entry name" value="Periplasmic binding protein-like II"/>
    <property type="match status" value="2"/>
</dbReference>
<feature type="domain" description="PBP" evidence="6">
    <location>
        <begin position="48"/>
        <end position="296"/>
    </location>
</feature>
<dbReference type="RefSeq" id="WP_254012055.1">
    <property type="nucleotide sequence ID" value="NZ_JAMZMM010000103.1"/>
</dbReference>
<dbReference type="GO" id="GO:0006817">
    <property type="term" value="P:phosphate ion transport"/>
    <property type="evidence" value="ECO:0007669"/>
    <property type="project" value="UniProtKB-UniRule"/>
</dbReference>
<evidence type="ECO:0000259" key="6">
    <source>
        <dbReference type="Pfam" id="PF12849"/>
    </source>
</evidence>
<dbReference type="NCBIfam" id="TIGR02136">
    <property type="entry name" value="ptsS_2"/>
    <property type="match status" value="1"/>
</dbReference>
<comment type="caution">
    <text evidence="7">The sequence shown here is derived from an EMBL/GenBank/DDBJ whole genome shotgun (WGS) entry which is preliminary data.</text>
</comment>